<evidence type="ECO:0000256" key="1">
    <source>
        <dbReference type="SAM" id="MobiDB-lite"/>
    </source>
</evidence>
<accession>A0A8T0G981</accession>
<protein>
    <submittedName>
        <fullName evidence="2">Uncharacterized protein</fullName>
    </submittedName>
</protein>
<comment type="caution">
    <text evidence="2">The sequence shown here is derived from an EMBL/GenBank/DDBJ whole genome shotgun (WGS) entry which is preliminary data.</text>
</comment>
<name>A0A8T0G981_CERPU</name>
<feature type="compositionally biased region" description="Polar residues" evidence="1">
    <location>
        <begin position="68"/>
        <end position="81"/>
    </location>
</feature>
<proteinExistence type="predicted"/>
<feature type="region of interest" description="Disordered" evidence="1">
    <location>
        <begin position="172"/>
        <end position="280"/>
    </location>
</feature>
<dbReference type="PANTHER" id="PTHR31110:SF2">
    <property type="entry name" value="PESTICIDAL CRYSTAL CRY8BA PROTEIN"/>
    <property type="match status" value="1"/>
</dbReference>
<feature type="compositionally biased region" description="Basic and acidic residues" evidence="1">
    <location>
        <begin position="362"/>
        <end position="377"/>
    </location>
</feature>
<evidence type="ECO:0000313" key="2">
    <source>
        <dbReference type="EMBL" id="KAG0554559.1"/>
    </source>
</evidence>
<feature type="compositionally biased region" description="Basic and acidic residues" evidence="1">
    <location>
        <begin position="172"/>
        <end position="208"/>
    </location>
</feature>
<keyword evidence="3" id="KW-1185">Reference proteome</keyword>
<reference evidence="2" key="1">
    <citation type="submission" date="2020-06" db="EMBL/GenBank/DDBJ databases">
        <title>WGS assembly of Ceratodon purpureus strain R40.</title>
        <authorList>
            <person name="Carey S.B."/>
            <person name="Jenkins J."/>
            <person name="Shu S."/>
            <person name="Lovell J.T."/>
            <person name="Sreedasyam A."/>
            <person name="Maumus F."/>
            <person name="Tiley G.P."/>
            <person name="Fernandez-Pozo N."/>
            <person name="Barry K."/>
            <person name="Chen C."/>
            <person name="Wang M."/>
            <person name="Lipzen A."/>
            <person name="Daum C."/>
            <person name="Saski C.A."/>
            <person name="Payton A.C."/>
            <person name="Mcbreen J.C."/>
            <person name="Conrad R.E."/>
            <person name="Kollar L.M."/>
            <person name="Olsson S."/>
            <person name="Huttunen S."/>
            <person name="Landis J.B."/>
            <person name="Wickett N.J."/>
            <person name="Johnson M.G."/>
            <person name="Rensing S.A."/>
            <person name="Grimwood J."/>
            <person name="Schmutz J."/>
            <person name="Mcdaniel S.F."/>
        </authorList>
    </citation>
    <scope>NUCLEOTIDE SEQUENCE</scope>
    <source>
        <strain evidence="2">R40</strain>
    </source>
</reference>
<dbReference type="Proteomes" id="UP000822688">
    <property type="component" value="Chromosome 12"/>
</dbReference>
<feature type="compositionally biased region" description="Basic and acidic residues" evidence="1">
    <location>
        <begin position="227"/>
        <end position="236"/>
    </location>
</feature>
<organism evidence="2 3">
    <name type="scientific">Ceratodon purpureus</name>
    <name type="common">Fire moss</name>
    <name type="synonym">Dicranum purpureum</name>
    <dbReference type="NCBI Taxonomy" id="3225"/>
    <lineage>
        <taxon>Eukaryota</taxon>
        <taxon>Viridiplantae</taxon>
        <taxon>Streptophyta</taxon>
        <taxon>Embryophyta</taxon>
        <taxon>Bryophyta</taxon>
        <taxon>Bryophytina</taxon>
        <taxon>Bryopsida</taxon>
        <taxon>Dicranidae</taxon>
        <taxon>Pseudoditrichales</taxon>
        <taxon>Ditrichaceae</taxon>
        <taxon>Ceratodon</taxon>
    </lineage>
</organism>
<feature type="compositionally biased region" description="Basic and acidic residues" evidence="1">
    <location>
        <begin position="316"/>
        <end position="325"/>
    </location>
</feature>
<dbReference type="EMBL" id="CM026433">
    <property type="protein sequence ID" value="KAG0554559.1"/>
    <property type="molecule type" value="Genomic_DNA"/>
</dbReference>
<dbReference type="PANTHER" id="PTHR31110">
    <property type="entry name" value="PESTICIDAL CRYSTAL CRY8BA PROTEIN"/>
    <property type="match status" value="1"/>
</dbReference>
<evidence type="ECO:0000313" key="3">
    <source>
        <dbReference type="Proteomes" id="UP000822688"/>
    </source>
</evidence>
<feature type="compositionally biased region" description="Polar residues" evidence="1">
    <location>
        <begin position="89"/>
        <end position="98"/>
    </location>
</feature>
<feature type="region of interest" description="Disordered" evidence="1">
    <location>
        <begin position="313"/>
        <end position="386"/>
    </location>
</feature>
<sequence length="1334" mass="148576">MFTDGLDKSALQWVRKEQARNTSAPPSAVASPDITRRDRNYSVRLNPAKGRGLPPPQLSHVHIHSDLLKQQSPSECTTNTTEDLEESVGSISGGNPNQDDCESGDEQDSGHYSPVSSSGLSPDDLGHSRNAASHMNDNVLREAKSNGNSIKGEQLELGDYYDRHLPLSRRESFGKHESLGHMDSLGRKEEKSRRNSLEGKENLDRRDSFAMSGVRQGDVNGNGRPLSENKRGDVPGKKSCLGTPQANIDDGELSSDTELSDDETSDVELDDDDDDEDEGAVGWVPYRASLEGAASLAQLRLSSESGLVRYVDQQENETKATKLSEVRTPNSLKKEIKPSKLSAPTHTLSPPRKWLSEPDTDEKDKREDMRVLRRSHSDGIIGPPSAPPMLDGMVLDSAEQGPATPTYSAHTAFSYDAAAIPQSVPAKRFESSMRSVSTMATEDIGASCRQPTTSVPLAAPVFLSGQAAWQSIIAYDACVRLCLRAWSRGCTEAPEFLQDECAVLRDCFGLSQILLQPQEDGIRKGASGEVEVAVAAKPKITSGNVKIQVRKIRIITNKPVHRGQTSGQRLAYVNAGAHYMRQMSGLLKDKVNSLRQTALNETPQADNFTCVIKLKSSPEAEAVRVQPGSTDSTVLLLEGSGDELLMEIQDSKGVSQGRLNVPIASISDDPNERVRWYGIYSGGENECVGKVQLFLHHTTVSPESASKWGPVGETRAYDIVLDVAMRVQKFQRRNLRLQGSWLWLLGEFASCYGVSESYTKLRYLACVMEIATPTEDCLVLINELLQPIFKARDENALSRQEKRILVEVEEQVQQLLALTFENYKALDEASTSGLAETFTQATGCVAPAILPAVQLFTLTHDILSVEAQSTLRNYFKTGAWKRCKRYMMETEEYVSSNSDGFLMDPLSMSTAYQKMKALCLNISSEVRTDIEIHNKHVLPSSIDLPNITAGIYGVELANRLRSFLVACPPSSPSPPVTDLMLATADFQRDLATWSIRPCKGGVDARELFHLYVVLWIQDKRLHLLDFCKFDKERCTWVTTQHSTSPFVEEVYERIKETLNEYEIIIHRWPEYTIPLEHAMADVERAVVAALEKQYADLLAPLKDLLVPKKFSLQYMQKLTRRQKPTVYSAPAQLGVMLNSIKRLLDTLRPKLETQMKAWAELLPDGAVFGERHNEVTIELRAKYKNYLQAIVEKLAGNSRLQNSTKLKRILQDTREAGGASDIRERMQPLTAQLEDTISHLHDVFTPRVFVAVCRGYWDRMARDVLQFLESRKGNKLWYKSTTLALGILDDIFASQMQRLQGRALQDKDLEPPRSVAEARSMLSQDTRNGADSFY</sequence>
<feature type="region of interest" description="Disordered" evidence="1">
    <location>
        <begin position="16"/>
        <end position="131"/>
    </location>
</feature>
<gene>
    <name evidence="2" type="ORF">KC19_12G100300</name>
</gene>
<feature type="compositionally biased region" description="Acidic residues" evidence="1">
    <location>
        <begin position="249"/>
        <end position="279"/>
    </location>
</feature>